<dbReference type="PATRIC" id="fig|1345695.3.peg.269"/>
<dbReference type="GeneID" id="55476932"/>
<evidence type="ECO:0000313" key="1">
    <source>
        <dbReference type="EMBL" id="AGX41346.1"/>
    </source>
</evidence>
<sequence>MDILKYQIIKELKPYPEKRHKNDNPYRTRDLQTDSKLSILINQSKLLCDISLKAEEIVTST</sequence>
<organism evidence="1 2">
    <name type="scientific">Clostridium saccharobutylicum DSM 13864</name>
    <dbReference type="NCBI Taxonomy" id="1345695"/>
    <lineage>
        <taxon>Bacteria</taxon>
        <taxon>Bacillati</taxon>
        <taxon>Bacillota</taxon>
        <taxon>Clostridia</taxon>
        <taxon>Eubacteriales</taxon>
        <taxon>Clostridiaceae</taxon>
        <taxon>Clostridium</taxon>
    </lineage>
</organism>
<accession>U5MNT8</accession>
<reference evidence="1 2" key="1">
    <citation type="journal article" date="2013" name="Genome Announc.">
        <title>Complete Genome Sequence of the Solvent Producer Clostridium saccharobutylicum NCP262 (DSM 13864).</title>
        <authorList>
            <person name="Poehlein A."/>
            <person name="Hartwich K."/>
            <person name="Krabben P."/>
            <person name="Ehrenreich A."/>
            <person name="Liebl W."/>
            <person name="Durre P."/>
            <person name="Gottschalk G."/>
            <person name="Daniel R."/>
        </authorList>
    </citation>
    <scope>NUCLEOTIDE SEQUENCE [LARGE SCALE GENOMIC DNA]</scope>
    <source>
        <strain evidence="1">DSM 13864</strain>
    </source>
</reference>
<gene>
    <name evidence="1" type="ORF">CLSA_c02940</name>
</gene>
<name>U5MNT8_CLOSA</name>
<proteinExistence type="predicted"/>
<dbReference type="AlphaFoldDB" id="U5MNT8"/>
<dbReference type="KEGG" id="csb:CLSA_c02940"/>
<dbReference type="Proteomes" id="UP000017118">
    <property type="component" value="Chromosome"/>
</dbReference>
<dbReference type="EMBL" id="CP006721">
    <property type="protein sequence ID" value="AGX41346.1"/>
    <property type="molecule type" value="Genomic_DNA"/>
</dbReference>
<protein>
    <submittedName>
        <fullName evidence="1">Uncharacterized protein</fullName>
    </submittedName>
</protein>
<dbReference type="RefSeq" id="WP_022743635.1">
    <property type="nucleotide sequence ID" value="NC_022571.1"/>
</dbReference>
<evidence type="ECO:0000313" key="2">
    <source>
        <dbReference type="Proteomes" id="UP000017118"/>
    </source>
</evidence>
<keyword evidence="2" id="KW-1185">Reference proteome</keyword>
<dbReference type="HOGENOM" id="CLU_2914414_0_0_9"/>